<organism evidence="2 3">
    <name type="scientific">Hymenoscyphus albidus</name>
    <dbReference type="NCBI Taxonomy" id="595503"/>
    <lineage>
        <taxon>Eukaryota</taxon>
        <taxon>Fungi</taxon>
        <taxon>Dikarya</taxon>
        <taxon>Ascomycota</taxon>
        <taxon>Pezizomycotina</taxon>
        <taxon>Leotiomycetes</taxon>
        <taxon>Helotiales</taxon>
        <taxon>Helotiaceae</taxon>
        <taxon>Hymenoscyphus</taxon>
    </lineage>
</organism>
<protein>
    <recommendedName>
        <fullName evidence="4">SGNH hydrolase-type esterase domain-containing protein</fullName>
    </recommendedName>
</protein>
<dbReference type="InterPro" id="IPR037460">
    <property type="entry name" value="SEST-like"/>
</dbReference>
<reference evidence="2" key="1">
    <citation type="submission" date="2021-07" db="EMBL/GenBank/DDBJ databases">
        <authorList>
            <person name="Durling M."/>
        </authorList>
    </citation>
    <scope>NUCLEOTIDE SEQUENCE</scope>
</reference>
<dbReference type="GO" id="GO:0016788">
    <property type="term" value="F:hydrolase activity, acting on ester bonds"/>
    <property type="evidence" value="ECO:0007669"/>
    <property type="project" value="InterPro"/>
</dbReference>
<dbReference type="Gene3D" id="3.40.50.1110">
    <property type="entry name" value="SGNH hydrolase"/>
    <property type="match status" value="1"/>
</dbReference>
<dbReference type="OrthoDB" id="21678at2759"/>
<evidence type="ECO:0008006" key="4">
    <source>
        <dbReference type="Google" id="ProtNLM"/>
    </source>
</evidence>
<dbReference type="Proteomes" id="UP000701801">
    <property type="component" value="Unassembled WGS sequence"/>
</dbReference>
<dbReference type="EMBL" id="CAJVRM010000296">
    <property type="protein sequence ID" value="CAG8979163.1"/>
    <property type="molecule type" value="Genomic_DNA"/>
</dbReference>
<evidence type="ECO:0000313" key="3">
    <source>
        <dbReference type="Proteomes" id="UP000701801"/>
    </source>
</evidence>
<dbReference type="GO" id="GO:0006629">
    <property type="term" value="P:lipid metabolic process"/>
    <property type="evidence" value="ECO:0007669"/>
    <property type="project" value="TreeGrafter"/>
</dbReference>
<name>A0A9N9LRB9_9HELO</name>
<proteinExistence type="predicted"/>
<accession>A0A9N9LRB9</accession>
<dbReference type="PANTHER" id="PTHR37981">
    <property type="entry name" value="LIPASE 2"/>
    <property type="match status" value="1"/>
</dbReference>
<keyword evidence="1" id="KW-0732">Signal</keyword>
<feature type="signal peptide" evidence="1">
    <location>
        <begin position="1"/>
        <end position="18"/>
    </location>
</feature>
<dbReference type="Pfam" id="PF18647">
    <property type="entry name" value="Fungal_lectin_2"/>
    <property type="match status" value="1"/>
</dbReference>
<gene>
    <name evidence="2" type="ORF">HYALB_00000297</name>
</gene>
<dbReference type="InterPro" id="IPR036514">
    <property type="entry name" value="SGNH_hydro_sf"/>
</dbReference>
<dbReference type="SUPFAM" id="SSF52266">
    <property type="entry name" value="SGNH hydrolase"/>
    <property type="match status" value="1"/>
</dbReference>
<dbReference type="CDD" id="cd01823">
    <property type="entry name" value="SEST_like"/>
    <property type="match status" value="1"/>
</dbReference>
<sequence length="646" mass="72731">MLVYLLVQLVALLASVDCYTINPDYSQHNDVTKNKSFYLEKRATDPADFSWIKKWACIGDSFSAGIGSGNVWSNRKADVQCSRYDYSYPAILNKNLGPAVKTFEYWACSGDKTVDIHNQVVRMDVYNRLSSNLGNNLDFVTLTASGNDLCLSDMIKSCIMFPAIDLFMNIDDAECNALIEKAQFNMDSFLGENIKSVLRALNDKMNTGGLVVYNLYAEYFSEETEECAETQEFAFPQILAGLSLKLTIARRKRFNDLVRGTNAVIQKAVDEISADPSIRYKIETSDWGVWPKDAVAGQMCEPGSSGHYPDERSPALQFFKPRTSVYDRTAHQDLKRSMSPEAQDKILKQYQNKHKRYWENSILYRSADPRAIAKSRLDSRAPVPPGYPGDHVSHETIASFAIATLVGMRASQLNVRNPYCDANKDEFRCWKKEGGKAYANPDQLEKSVTKFCDSVKQPANTVGWRWEQKYLKDTLDEHIMSIQLTSKASAFDKNQCVSSMKQLIEGCDGNDPNNPLNWKSGGRKRIGEYTYEVNPQRGNRTFPPISKTDGYCSGTYHFSHSSYQIRGSGFSTWDYGQETLLPAIKGCLGLGVTAWSFKYFDKPDGEANEWEATFNTPVFANARCFRNNKVVFSIGGFTHGCHGNDP</sequence>
<dbReference type="PANTHER" id="PTHR37981:SF1">
    <property type="entry name" value="SGNH HYDROLASE-TYPE ESTERASE DOMAIN-CONTAINING PROTEIN"/>
    <property type="match status" value="1"/>
</dbReference>
<dbReference type="AlphaFoldDB" id="A0A9N9LRB9"/>
<evidence type="ECO:0000256" key="1">
    <source>
        <dbReference type="SAM" id="SignalP"/>
    </source>
</evidence>
<evidence type="ECO:0000313" key="2">
    <source>
        <dbReference type="EMBL" id="CAG8979163.1"/>
    </source>
</evidence>
<comment type="caution">
    <text evidence="2">The sequence shown here is derived from an EMBL/GenBank/DDBJ whole genome shotgun (WGS) entry which is preliminary data.</text>
</comment>
<keyword evidence="3" id="KW-1185">Reference proteome</keyword>
<feature type="chain" id="PRO_5040378706" description="SGNH hydrolase-type esterase domain-containing protein" evidence="1">
    <location>
        <begin position="19"/>
        <end position="646"/>
    </location>
</feature>